<dbReference type="AlphaFoldDB" id="A0A849SH29"/>
<keyword evidence="1" id="KW-0694">RNA-binding</keyword>
<sequence length="129" mass="14657">MALRLTLKPNERVIIGGTAIRNGDQRAEFWIECEVPVLRESDILSPQAVRTPCERVYLALELLYVDPARAETHLATYHELVADVKAAAPSLTPRLDVMEVEVEQHRLYQALRSARQLLEDERGILARAR</sequence>
<reference evidence="2 3" key="1">
    <citation type="submission" date="2020-04" db="EMBL/GenBank/DDBJ databases">
        <title>Metagenomic profiling of ammonia- and methane-oxidizing microorganisms in a Dutch drinking water treatment plant.</title>
        <authorList>
            <person name="Poghosyan L."/>
            <person name="Leucker S."/>
        </authorList>
    </citation>
    <scope>NUCLEOTIDE SEQUENCE [LARGE SCALE GENOMIC DNA]</scope>
    <source>
        <strain evidence="2">S-RSF-IL-03</strain>
    </source>
</reference>
<organism evidence="2 3">
    <name type="scientific">Eiseniibacteriota bacterium</name>
    <dbReference type="NCBI Taxonomy" id="2212470"/>
    <lineage>
        <taxon>Bacteria</taxon>
        <taxon>Candidatus Eiseniibacteriota</taxon>
    </lineage>
</organism>
<dbReference type="GO" id="GO:0048027">
    <property type="term" value="F:mRNA 5'-UTR binding"/>
    <property type="evidence" value="ECO:0007669"/>
    <property type="project" value="InterPro"/>
</dbReference>
<dbReference type="EMBL" id="JABFRW010000075">
    <property type="protein sequence ID" value="NOT33856.1"/>
    <property type="molecule type" value="Genomic_DNA"/>
</dbReference>
<evidence type="ECO:0000256" key="1">
    <source>
        <dbReference type="ARBA" id="ARBA00022884"/>
    </source>
</evidence>
<protein>
    <submittedName>
        <fullName evidence="2">Flagellar protein FlbT</fullName>
    </submittedName>
</protein>
<evidence type="ECO:0000313" key="3">
    <source>
        <dbReference type="Proteomes" id="UP000580839"/>
    </source>
</evidence>
<evidence type="ECO:0000313" key="2">
    <source>
        <dbReference type="EMBL" id="NOT33856.1"/>
    </source>
</evidence>
<dbReference type="InterPro" id="IPR009967">
    <property type="entry name" value="Flagellum_FlbT"/>
</dbReference>
<dbReference type="Proteomes" id="UP000580839">
    <property type="component" value="Unassembled WGS sequence"/>
</dbReference>
<comment type="caution">
    <text evidence="2">The sequence shown here is derived from an EMBL/GenBank/DDBJ whole genome shotgun (WGS) entry which is preliminary data.</text>
</comment>
<name>A0A849SH29_UNCEI</name>
<proteinExistence type="predicted"/>
<dbReference type="GO" id="GO:1902209">
    <property type="term" value="P:negative regulation of bacterial-type flagellum assembly"/>
    <property type="evidence" value="ECO:0007669"/>
    <property type="project" value="InterPro"/>
</dbReference>
<accession>A0A849SH29</accession>
<keyword evidence="2" id="KW-0969">Cilium</keyword>
<keyword evidence="2" id="KW-0282">Flagellum</keyword>
<gene>
    <name evidence="2" type="ORF">HOP12_06770</name>
</gene>
<keyword evidence="2" id="KW-0966">Cell projection</keyword>
<dbReference type="GO" id="GO:0006402">
    <property type="term" value="P:mRNA catabolic process"/>
    <property type="evidence" value="ECO:0007669"/>
    <property type="project" value="InterPro"/>
</dbReference>
<dbReference type="Pfam" id="PF07378">
    <property type="entry name" value="FlbT"/>
    <property type="match status" value="1"/>
</dbReference>